<name>A0ABR9ZA45_VIBAN</name>
<comment type="caution">
    <text evidence="1">The sequence shown here is derived from an EMBL/GenBank/DDBJ whole genome shotgun (WGS) entry which is preliminary data.</text>
</comment>
<sequence>MIITILLQKEELKLQRLELSETRNEIKEQKDIFKNQMFNDSFYKLLEFRNENLKEISVFIPEHNHRVCGVEALVFLLNKFTENYKNQVNCEYVRSDEHGKLVIEYTLFIVIQNTLHRQGRYLGTLKSIYALIDSEIDSFEQKQVYWDLVSSQLTVYETKYLFYSCLVAEEGNELRNYLHQAKLFENRCSFLGVSKTQRKIYEKYHGIMLSASRKVYHLPFEKKDLRKIKRTLKESRGKKI</sequence>
<organism evidence="1 2">
    <name type="scientific">Vibrio anguillarum</name>
    <name type="common">Listonella anguillarum</name>
    <dbReference type="NCBI Taxonomy" id="55601"/>
    <lineage>
        <taxon>Bacteria</taxon>
        <taxon>Pseudomonadati</taxon>
        <taxon>Pseudomonadota</taxon>
        <taxon>Gammaproteobacteria</taxon>
        <taxon>Vibrionales</taxon>
        <taxon>Vibrionaceae</taxon>
        <taxon>Vibrio</taxon>
    </lineage>
</organism>
<accession>A0ABR9ZA45</accession>
<dbReference type="EMBL" id="RDPI01000108">
    <property type="protein sequence ID" value="MBF4375329.1"/>
    <property type="molecule type" value="Genomic_DNA"/>
</dbReference>
<evidence type="ECO:0000313" key="1">
    <source>
        <dbReference type="EMBL" id="MBF4375329.1"/>
    </source>
</evidence>
<reference evidence="1 2" key="1">
    <citation type="journal article" date="2021" name="PeerJ">
        <title>Analysis of 44 Vibrio anguillarum genomes reveals high genetic diversity.</title>
        <authorList>
            <person name="Hansen M.J."/>
            <person name="Dalsgaard I."/>
        </authorList>
    </citation>
    <scope>NUCLEOTIDE SEQUENCE [LARGE SCALE GENOMIC DNA]</scope>
    <source>
        <strain evidence="1 2">040915-1/1B</strain>
    </source>
</reference>
<dbReference type="Proteomes" id="UP000726136">
    <property type="component" value="Unassembled WGS sequence"/>
</dbReference>
<protein>
    <submittedName>
        <fullName evidence="1">Uncharacterized protein</fullName>
    </submittedName>
</protein>
<evidence type="ECO:0000313" key="2">
    <source>
        <dbReference type="Proteomes" id="UP000726136"/>
    </source>
</evidence>
<proteinExistence type="predicted"/>
<gene>
    <name evidence="1" type="ORF">EAY46_20045</name>
</gene>
<keyword evidence="2" id="KW-1185">Reference proteome</keyword>